<accession>A0AAW0GVZ4</accession>
<comment type="caution">
    <text evidence="1">The sequence shown here is derived from an EMBL/GenBank/DDBJ whole genome shotgun (WGS) entry which is preliminary data.</text>
</comment>
<evidence type="ECO:0000313" key="1">
    <source>
        <dbReference type="EMBL" id="KAK7694302.1"/>
    </source>
</evidence>
<dbReference type="Proteomes" id="UP001385951">
    <property type="component" value="Unassembled WGS sequence"/>
</dbReference>
<name>A0AAW0GVZ4_9APHY</name>
<proteinExistence type="predicted"/>
<gene>
    <name evidence="1" type="ORF">QCA50_001484</name>
</gene>
<dbReference type="EMBL" id="JASBNA010000002">
    <property type="protein sequence ID" value="KAK7694302.1"/>
    <property type="molecule type" value="Genomic_DNA"/>
</dbReference>
<evidence type="ECO:0000313" key="2">
    <source>
        <dbReference type="Proteomes" id="UP001385951"/>
    </source>
</evidence>
<sequence>MCFEGNSAPLSDRYLNAQLSALWQNAVDCYKQDNSPVLDPPANENSKYTRALAQFHYVPQSEGNPGDATVPFYAEFDQPKVEYICENAALLFLVIKQGHVDLDKHTTWMSDFGRKKSIQDVQAVFWVEISRRSFKLEDSDPQPFKAVVLNMKSAKLLTLKRDNKELLGLDTGEALKFYLKEYLGFLESTNNNVLFDLPHFGAASYKPKTDCATSRHRPTRDYPVEHYPSDANVSHINQWFTLYWPKDTTRSQRNRFDIIFGTPQVDPLYKDEVIFTVNMSSISFVGLGHGEHAVIKDCEISFIVRVTEKQDSDDLVFDFGTSHRYTTYFPSSETHQRYVQDVINFVSGNICTLLEDLSMNVFPRDFEPETPPRPEFDEVIALPPSIMISYFSESRFPTSWERDGFSAILSISFQSPPPARQSSITHAQDDAAVIVAINIRTCSFPPRDRDTIGTKLDNVKIIVELSLEVKDHEDLPDNEQRFSDRLYQESFLDTRTERRHLRLRFDRLEAEKSYKLVSATSISDEEKDVLRKCMLEYVETHLREGRGIWYTIPISIPRDNPNGYLPEQLYFSGMDAPIIVVIGIRRYYGVPPGRLSPQDIERLMGPSGDRSRFSGSICLSSKILLQPLWAYINASTTLIPSTLVTLEDKGQMEFVTWKDRSGTSMEMTNFKHLDWEYDSSLSSNEHLKTAVLLYLFKQRDKQQLSLTSITNNRFEVFTSEDYSQLNVRCNGKSIVEFHITRNKSISWSEKSSARWSTSVSIGPDLELSQTERNSSIVPERRTKQIGSVELVDFNVFGTHSKLVEAFTKFQVEEVQQSLRHIVDHTCKAAGAKESDQRKFSFDSQHNLIVQFYSPAR</sequence>
<dbReference type="AlphaFoldDB" id="A0AAW0GVZ4"/>
<organism evidence="1 2">
    <name type="scientific">Cerrena zonata</name>
    <dbReference type="NCBI Taxonomy" id="2478898"/>
    <lineage>
        <taxon>Eukaryota</taxon>
        <taxon>Fungi</taxon>
        <taxon>Dikarya</taxon>
        <taxon>Basidiomycota</taxon>
        <taxon>Agaricomycotina</taxon>
        <taxon>Agaricomycetes</taxon>
        <taxon>Polyporales</taxon>
        <taxon>Cerrenaceae</taxon>
        <taxon>Cerrena</taxon>
    </lineage>
</organism>
<keyword evidence="2" id="KW-1185">Reference proteome</keyword>
<reference evidence="1 2" key="1">
    <citation type="submission" date="2022-09" db="EMBL/GenBank/DDBJ databases">
        <authorList>
            <person name="Palmer J.M."/>
        </authorList>
    </citation>
    <scope>NUCLEOTIDE SEQUENCE [LARGE SCALE GENOMIC DNA]</scope>
    <source>
        <strain evidence="1 2">DSM 7382</strain>
    </source>
</reference>
<protein>
    <submittedName>
        <fullName evidence="1">Uncharacterized protein</fullName>
    </submittedName>
</protein>